<dbReference type="RefSeq" id="WP_136735051.1">
    <property type="nucleotide sequence ID" value="NZ_SWDB01000010.1"/>
</dbReference>
<protein>
    <recommendedName>
        <fullName evidence="7">Alpha/beta hydrolase</fullName>
    </recommendedName>
</protein>
<dbReference type="GO" id="GO:0003847">
    <property type="term" value="F:1-alkyl-2-acetylglycerophosphocholine esterase activity"/>
    <property type="evidence" value="ECO:0007669"/>
    <property type="project" value="TreeGrafter"/>
</dbReference>
<dbReference type="Proteomes" id="UP000307999">
    <property type="component" value="Unassembled WGS sequence"/>
</dbReference>
<dbReference type="SUPFAM" id="SSF53474">
    <property type="entry name" value="alpha/beta-Hydrolases"/>
    <property type="match status" value="1"/>
</dbReference>
<evidence type="ECO:0000313" key="5">
    <source>
        <dbReference type="EMBL" id="TKB46043.1"/>
    </source>
</evidence>
<organism evidence="5 6">
    <name type="scientific">Thalassotalea mangrovi</name>
    <dbReference type="NCBI Taxonomy" id="2572245"/>
    <lineage>
        <taxon>Bacteria</taxon>
        <taxon>Pseudomonadati</taxon>
        <taxon>Pseudomonadota</taxon>
        <taxon>Gammaproteobacteria</taxon>
        <taxon>Alteromonadales</taxon>
        <taxon>Colwelliaceae</taxon>
        <taxon>Thalassotalea</taxon>
    </lineage>
</organism>
<accession>A0A4U1B7Z0</accession>
<evidence type="ECO:0000256" key="2">
    <source>
        <dbReference type="ARBA" id="ARBA00022963"/>
    </source>
</evidence>
<reference evidence="5 6" key="1">
    <citation type="submission" date="2019-04" db="EMBL/GenBank/DDBJ databases">
        <title>Thalassotalea guangxiensis sp. nov., isolated from sediment of the coastal wetland.</title>
        <authorList>
            <person name="Zheng S."/>
            <person name="Zhang D."/>
        </authorList>
    </citation>
    <scope>NUCLEOTIDE SEQUENCE [LARGE SCALE GENOMIC DNA]</scope>
    <source>
        <strain evidence="5 6">ZS-4</strain>
    </source>
</reference>
<sequence>MSKYKLTIVLFSVLMVLACSEPPVLPEAKPLQASAEQLAQIPFRSAGELQIKINRDIELYNQDLNRPLSLTAMYPAQGEDYPLVIFSPGNFSNKDYYDAVLAHWVSHGYVVLAPQHEDCCGMVNGIFNSLWYGEFGLVEQRILDINFLLSQLSNLAQQIPELHNKFDEDNIAMAGHSFGGFTAQQFAGAGTYNPDDGQYHYYQNPDIKAVVALSPPGPMFDVITKDSWHSVKGPMLITTGTWDVDGRFFKTWDVHKMSFDTASDANQYALVIEGADHYLGNLICRPEREHAPQTDALTMVNAATTAFLHRYLKADEDTATLLEADTLTTLTQGFAYIESR</sequence>
<dbReference type="EMBL" id="SWDB01000010">
    <property type="protein sequence ID" value="TKB46043.1"/>
    <property type="molecule type" value="Genomic_DNA"/>
</dbReference>
<gene>
    <name evidence="5" type="ORF">E8M12_05290</name>
</gene>
<keyword evidence="6" id="KW-1185">Reference proteome</keyword>
<comment type="caution">
    <text evidence="5">The sequence shown here is derived from an EMBL/GenBank/DDBJ whole genome shotgun (WGS) entry which is preliminary data.</text>
</comment>
<feature type="chain" id="PRO_5020727269" description="Alpha/beta hydrolase" evidence="4">
    <location>
        <begin position="19"/>
        <end position="340"/>
    </location>
</feature>
<evidence type="ECO:0000313" key="6">
    <source>
        <dbReference type="Proteomes" id="UP000307999"/>
    </source>
</evidence>
<dbReference type="InterPro" id="IPR017395">
    <property type="entry name" value="Chlorophyllase-like"/>
</dbReference>
<evidence type="ECO:0000256" key="1">
    <source>
        <dbReference type="ARBA" id="ARBA00022801"/>
    </source>
</evidence>
<keyword evidence="4" id="KW-0732">Signal</keyword>
<evidence type="ECO:0000256" key="3">
    <source>
        <dbReference type="ARBA" id="ARBA00023098"/>
    </source>
</evidence>
<keyword evidence="3" id="KW-0443">Lipid metabolism</keyword>
<dbReference type="OrthoDB" id="192696at2"/>
<feature type="signal peptide" evidence="4">
    <location>
        <begin position="1"/>
        <end position="18"/>
    </location>
</feature>
<dbReference type="AlphaFoldDB" id="A0A4U1B7Z0"/>
<dbReference type="GO" id="GO:0016042">
    <property type="term" value="P:lipid catabolic process"/>
    <property type="evidence" value="ECO:0007669"/>
    <property type="project" value="UniProtKB-KW"/>
</dbReference>
<evidence type="ECO:0000256" key="4">
    <source>
        <dbReference type="SAM" id="SignalP"/>
    </source>
</evidence>
<proteinExistence type="predicted"/>
<dbReference type="PANTHER" id="PTHR10272:SF0">
    <property type="entry name" value="PLATELET-ACTIVATING FACTOR ACETYLHYDROLASE"/>
    <property type="match status" value="1"/>
</dbReference>
<dbReference type="PROSITE" id="PS51257">
    <property type="entry name" value="PROKAR_LIPOPROTEIN"/>
    <property type="match status" value="1"/>
</dbReference>
<dbReference type="Gene3D" id="3.40.50.1820">
    <property type="entry name" value="alpha/beta hydrolase"/>
    <property type="match status" value="1"/>
</dbReference>
<dbReference type="PANTHER" id="PTHR10272">
    <property type="entry name" value="PLATELET-ACTIVATING FACTOR ACETYLHYDROLASE"/>
    <property type="match status" value="1"/>
</dbReference>
<dbReference type="Pfam" id="PF07224">
    <property type="entry name" value="Chlorophyllase"/>
    <property type="match status" value="1"/>
</dbReference>
<keyword evidence="1" id="KW-0378">Hydrolase</keyword>
<evidence type="ECO:0008006" key="7">
    <source>
        <dbReference type="Google" id="ProtNLM"/>
    </source>
</evidence>
<keyword evidence="2" id="KW-0442">Lipid degradation</keyword>
<name>A0A4U1B7Z0_9GAMM</name>
<dbReference type="InterPro" id="IPR029058">
    <property type="entry name" value="AB_hydrolase_fold"/>
</dbReference>